<name>A0A6H5FUR4_9HEMI</name>
<proteinExistence type="predicted"/>
<dbReference type="Proteomes" id="UP000479000">
    <property type="component" value="Unassembled WGS sequence"/>
</dbReference>
<evidence type="ECO:0000313" key="1">
    <source>
        <dbReference type="EMBL" id="CAA9993295.1"/>
    </source>
</evidence>
<dbReference type="EMBL" id="CADCXU010000375">
    <property type="protein sequence ID" value="CAA9993295.1"/>
    <property type="molecule type" value="Genomic_DNA"/>
</dbReference>
<evidence type="ECO:0000313" key="2">
    <source>
        <dbReference type="Proteomes" id="UP000479000"/>
    </source>
</evidence>
<organism evidence="1 2">
    <name type="scientific">Nesidiocoris tenuis</name>
    <dbReference type="NCBI Taxonomy" id="355587"/>
    <lineage>
        <taxon>Eukaryota</taxon>
        <taxon>Metazoa</taxon>
        <taxon>Ecdysozoa</taxon>
        <taxon>Arthropoda</taxon>
        <taxon>Hexapoda</taxon>
        <taxon>Insecta</taxon>
        <taxon>Pterygota</taxon>
        <taxon>Neoptera</taxon>
        <taxon>Paraneoptera</taxon>
        <taxon>Hemiptera</taxon>
        <taxon>Heteroptera</taxon>
        <taxon>Panheteroptera</taxon>
        <taxon>Cimicomorpha</taxon>
        <taxon>Miridae</taxon>
        <taxon>Dicyphina</taxon>
        <taxon>Nesidiocoris</taxon>
    </lineage>
</organism>
<accession>A0A6H5FUR4</accession>
<reference evidence="1 2" key="1">
    <citation type="submission" date="2020-02" db="EMBL/GenBank/DDBJ databases">
        <authorList>
            <person name="Ferguson B K."/>
        </authorList>
    </citation>
    <scope>NUCLEOTIDE SEQUENCE [LARGE SCALE GENOMIC DNA]</scope>
</reference>
<sequence length="83" mass="9700">MFTFAHLRQYLKQTIFKPGIRRYGSTKRKHNERQFRRTSLEENVACGRCSNNTCARMRTHAGDVDVLSSGNITFEKTRKNGIY</sequence>
<gene>
    <name evidence="1" type="ORF">NTEN_LOCUS273</name>
</gene>
<keyword evidence="2" id="KW-1185">Reference proteome</keyword>
<protein>
    <submittedName>
        <fullName evidence="1">Uncharacterized protein</fullName>
    </submittedName>
</protein>
<dbReference type="AlphaFoldDB" id="A0A6H5FUR4"/>